<evidence type="ECO:0000313" key="8">
    <source>
        <dbReference type="Proteomes" id="UP000298656"/>
    </source>
</evidence>
<accession>A0A4P8IZJ0</accession>
<sequence>MLCCTDLPPASRNRSRSKRSPSMNMRPVAALAVIGVTSPTAAIAQTPSPLAEWQYSAGITLEQVYEPETPAWSVRVGAGMAFQPFYDGSSRYRVLAGPSIDIRYRNLFFLSTGDGAGVNFLSGRNWRLAFAVTYDLGRREQTDYEHLYGLGNINPAPVLKLFGDYVISKTFPLDIRADIRRNLGGADGWIGDIGAYLPLPGSSETFFWFAGPSVTFADSTYMNSWFGVNATQAAHSRYPQYRASAGVKSYGLGVSATWLPAKHWIVNTVTALQQLVGSAAHSPITQRAAGVEVSVSVDYEF</sequence>
<gene>
    <name evidence="7" type="ORF">FAZ95_30960</name>
</gene>
<dbReference type="OrthoDB" id="8956925at2"/>
<feature type="region of interest" description="Disordered" evidence="6">
    <location>
        <begin position="1"/>
        <end position="23"/>
    </location>
</feature>
<protein>
    <submittedName>
        <fullName evidence="7">MipA/OmpV family protein</fullName>
    </submittedName>
</protein>
<evidence type="ECO:0000256" key="4">
    <source>
        <dbReference type="ARBA" id="ARBA00023136"/>
    </source>
</evidence>
<comment type="subcellular location">
    <subcellularLocation>
        <location evidence="1">Cell outer membrane</location>
    </subcellularLocation>
</comment>
<dbReference type="PANTHER" id="PTHR38776:SF1">
    <property type="entry name" value="MLTA-INTERACTING PROTEIN-RELATED"/>
    <property type="match status" value="1"/>
</dbReference>
<dbReference type="KEGG" id="tvl:FAZ95_30960"/>
<keyword evidence="4" id="KW-0472">Membrane</keyword>
<proteinExistence type="inferred from homology"/>
<evidence type="ECO:0000313" key="7">
    <source>
        <dbReference type="EMBL" id="QCP53465.1"/>
    </source>
</evidence>
<evidence type="ECO:0000256" key="3">
    <source>
        <dbReference type="ARBA" id="ARBA00022729"/>
    </source>
</evidence>
<dbReference type="Proteomes" id="UP000298656">
    <property type="component" value="Chromosome 2"/>
</dbReference>
<evidence type="ECO:0000256" key="1">
    <source>
        <dbReference type="ARBA" id="ARBA00004442"/>
    </source>
</evidence>
<dbReference type="InterPro" id="IPR010583">
    <property type="entry name" value="MipA"/>
</dbReference>
<dbReference type="PANTHER" id="PTHR38776">
    <property type="entry name" value="MLTA-INTERACTING PROTEIN-RELATED"/>
    <property type="match status" value="1"/>
</dbReference>
<dbReference type="GO" id="GO:0009279">
    <property type="term" value="C:cell outer membrane"/>
    <property type="evidence" value="ECO:0007669"/>
    <property type="project" value="UniProtKB-SubCell"/>
</dbReference>
<keyword evidence="8" id="KW-1185">Reference proteome</keyword>
<comment type="similarity">
    <text evidence="2">Belongs to the MipA/OmpV family.</text>
</comment>
<dbReference type="EMBL" id="CP040078">
    <property type="protein sequence ID" value="QCP53465.1"/>
    <property type="molecule type" value="Genomic_DNA"/>
</dbReference>
<dbReference type="Pfam" id="PF06629">
    <property type="entry name" value="MipA"/>
    <property type="match status" value="1"/>
</dbReference>
<evidence type="ECO:0000256" key="2">
    <source>
        <dbReference type="ARBA" id="ARBA00005722"/>
    </source>
</evidence>
<dbReference type="AlphaFoldDB" id="A0A4P8IZJ0"/>
<name>A0A4P8IZJ0_9BURK</name>
<evidence type="ECO:0000256" key="6">
    <source>
        <dbReference type="SAM" id="MobiDB-lite"/>
    </source>
</evidence>
<reference evidence="7 8" key="1">
    <citation type="submission" date="2019-05" db="EMBL/GenBank/DDBJ databases">
        <title>Burkholderia sp. DHOD12, isolated from subtropical forest soil.</title>
        <authorList>
            <person name="Gao Z.-H."/>
            <person name="Qiu L.-H."/>
        </authorList>
    </citation>
    <scope>NUCLEOTIDE SEQUENCE [LARGE SCALE GENOMIC DNA]</scope>
    <source>
        <strain evidence="7 8">DHOD12</strain>
    </source>
</reference>
<keyword evidence="5" id="KW-0998">Cell outer membrane</keyword>
<organism evidence="7 8">
    <name type="scientific">Trinickia violacea</name>
    <dbReference type="NCBI Taxonomy" id="2571746"/>
    <lineage>
        <taxon>Bacteria</taxon>
        <taxon>Pseudomonadati</taxon>
        <taxon>Pseudomonadota</taxon>
        <taxon>Betaproteobacteria</taxon>
        <taxon>Burkholderiales</taxon>
        <taxon>Burkholderiaceae</taxon>
        <taxon>Trinickia</taxon>
    </lineage>
</organism>
<keyword evidence="3" id="KW-0732">Signal</keyword>
<evidence type="ECO:0000256" key="5">
    <source>
        <dbReference type="ARBA" id="ARBA00023237"/>
    </source>
</evidence>